<protein>
    <recommendedName>
        <fullName evidence="4">DUF1641 domain-containing protein</fullName>
    </recommendedName>
</protein>
<reference evidence="2" key="1">
    <citation type="submission" date="2023-03" db="EMBL/GenBank/DDBJ databases">
        <title>Lomoglobus Profundus gen. nov., sp. nov., a novel member of the phylum Verrucomicrobia, isolated from deep-marine sediment of South China Sea.</title>
        <authorList>
            <person name="Ahmad T."/>
            <person name="Ishaq S.E."/>
            <person name="Wang F."/>
        </authorList>
    </citation>
    <scope>NUCLEOTIDE SEQUENCE</scope>
    <source>
        <strain evidence="2">LMO-M01</strain>
    </source>
</reference>
<evidence type="ECO:0000256" key="1">
    <source>
        <dbReference type="SAM" id="Coils"/>
    </source>
</evidence>
<feature type="coiled-coil region" evidence="1">
    <location>
        <begin position="14"/>
        <end position="51"/>
    </location>
</feature>
<proteinExistence type="predicted"/>
<evidence type="ECO:0000313" key="3">
    <source>
        <dbReference type="Proteomes" id="UP001218638"/>
    </source>
</evidence>
<dbReference type="RefSeq" id="WP_330931811.1">
    <property type="nucleotide sequence ID" value="NZ_CP119075.1"/>
</dbReference>
<keyword evidence="1" id="KW-0175">Coiled coil</keyword>
<dbReference type="KEGG" id="slom:PXH66_21460"/>
<dbReference type="AlphaFoldDB" id="A0AAF0CN21"/>
<accession>A0AAF0CN21</accession>
<dbReference type="EMBL" id="CP119075">
    <property type="protein sequence ID" value="WED64923.1"/>
    <property type="molecule type" value="Genomic_DNA"/>
</dbReference>
<name>A0AAF0CN21_9BACT</name>
<dbReference type="Proteomes" id="UP001218638">
    <property type="component" value="Chromosome"/>
</dbReference>
<sequence>MTTTTEPTPLDAKLDALDAKLDRVLEEVDEVRRMRREIEELKDDLSRVAKDLFATTVTELEEVAPFVRTGDFTDLAKRLLRNTNTLDEMLIQLESARALLADATPLGRKLFHDTLEQLDELDHKGYFDKGQELLRALDNVVAEFSVEDVRQLADNATTILHTVKNLTQPEMLDAVDNALEIYRKIDFNTVEEYSPFRAFREINKPEMRRGIGFMIVFLRNLSAHQPPPPKS</sequence>
<organism evidence="2 3">
    <name type="scientific">Synoicihabitans lomoniglobus</name>
    <dbReference type="NCBI Taxonomy" id="2909285"/>
    <lineage>
        <taxon>Bacteria</taxon>
        <taxon>Pseudomonadati</taxon>
        <taxon>Verrucomicrobiota</taxon>
        <taxon>Opitutia</taxon>
        <taxon>Opitutales</taxon>
        <taxon>Opitutaceae</taxon>
        <taxon>Synoicihabitans</taxon>
    </lineage>
</organism>
<gene>
    <name evidence="2" type="ORF">PXH66_21460</name>
</gene>
<evidence type="ECO:0008006" key="4">
    <source>
        <dbReference type="Google" id="ProtNLM"/>
    </source>
</evidence>
<keyword evidence="3" id="KW-1185">Reference proteome</keyword>
<evidence type="ECO:0000313" key="2">
    <source>
        <dbReference type="EMBL" id="WED64923.1"/>
    </source>
</evidence>